<dbReference type="eggNOG" id="COG4191">
    <property type="taxonomic scope" value="Bacteria"/>
</dbReference>
<feature type="domain" description="Histidine kinase" evidence="18">
    <location>
        <begin position="529"/>
        <end position="741"/>
    </location>
</feature>
<evidence type="ECO:0000256" key="11">
    <source>
        <dbReference type="ARBA" id="ARBA00022840"/>
    </source>
</evidence>
<dbReference type="RefSeq" id="WP_076465032.1">
    <property type="nucleotide sequence ID" value="NZ_FTMN01000009.1"/>
</dbReference>
<dbReference type="PROSITE" id="PS50113">
    <property type="entry name" value="PAC"/>
    <property type="match status" value="1"/>
</dbReference>
<evidence type="ECO:0000256" key="8">
    <source>
        <dbReference type="ARBA" id="ARBA00022692"/>
    </source>
</evidence>
<feature type="domain" description="PAS" evidence="19">
    <location>
        <begin position="353"/>
        <end position="416"/>
    </location>
</feature>
<evidence type="ECO:0000256" key="15">
    <source>
        <dbReference type="ARBA" id="ARBA00073143"/>
    </source>
</evidence>
<dbReference type="Gene3D" id="3.30.565.10">
    <property type="entry name" value="Histidine kinase-like ATPase, C-terminal domain"/>
    <property type="match status" value="1"/>
</dbReference>
<dbReference type="InterPro" id="IPR035965">
    <property type="entry name" value="PAS-like_dom_sf"/>
</dbReference>
<keyword evidence="10 21" id="KW-0418">Kinase</keyword>
<dbReference type="PROSITE" id="PS50112">
    <property type="entry name" value="PAS"/>
    <property type="match status" value="1"/>
</dbReference>
<dbReference type="FunFam" id="1.10.287.130:FF:000049">
    <property type="entry name" value="C4-dicarboxylate transport sensor protein DctB"/>
    <property type="match status" value="1"/>
</dbReference>
<evidence type="ECO:0000313" key="21">
    <source>
        <dbReference type="EMBL" id="SIQ83159.1"/>
    </source>
</evidence>
<dbReference type="Proteomes" id="UP000186895">
    <property type="component" value="Unassembled WGS sequence"/>
</dbReference>
<keyword evidence="22" id="KW-1185">Reference proteome</keyword>
<comment type="catalytic activity">
    <reaction evidence="1">
        <text>ATP + protein L-histidine = ADP + protein N-phospho-L-histidine.</text>
        <dbReference type="EC" id="2.7.13.3"/>
    </reaction>
</comment>
<dbReference type="GO" id="GO:0000155">
    <property type="term" value="F:phosphorelay sensor kinase activity"/>
    <property type="evidence" value="ECO:0007669"/>
    <property type="project" value="InterPro"/>
</dbReference>
<keyword evidence="16" id="KW-0175">Coiled coil</keyword>
<keyword evidence="13" id="KW-0902">Two-component regulatory system</keyword>
<evidence type="ECO:0000256" key="3">
    <source>
        <dbReference type="ARBA" id="ARBA00012438"/>
    </source>
</evidence>
<accession>A0A1N6VZ75</accession>
<feature type="transmembrane region" description="Helical" evidence="17">
    <location>
        <begin position="307"/>
        <end position="329"/>
    </location>
</feature>
<evidence type="ECO:0000256" key="2">
    <source>
        <dbReference type="ARBA" id="ARBA00004429"/>
    </source>
</evidence>
<keyword evidence="9" id="KW-0547">Nucleotide-binding</keyword>
<organism evidence="21 22">
    <name type="scientific">Marinobacterium stanieri</name>
    <dbReference type="NCBI Taxonomy" id="49186"/>
    <lineage>
        <taxon>Bacteria</taxon>
        <taxon>Pseudomonadati</taxon>
        <taxon>Pseudomonadota</taxon>
        <taxon>Gammaproteobacteria</taxon>
        <taxon>Oceanospirillales</taxon>
        <taxon>Oceanospirillaceae</taxon>
        <taxon>Marinobacterium</taxon>
    </lineage>
</organism>
<evidence type="ECO:0000256" key="1">
    <source>
        <dbReference type="ARBA" id="ARBA00000085"/>
    </source>
</evidence>
<dbReference type="InterPro" id="IPR013767">
    <property type="entry name" value="PAS_fold"/>
</dbReference>
<evidence type="ECO:0000256" key="10">
    <source>
        <dbReference type="ARBA" id="ARBA00022777"/>
    </source>
</evidence>
<comment type="subcellular location">
    <subcellularLocation>
        <location evidence="2">Cell inner membrane</location>
        <topology evidence="2">Multi-pass membrane protein</topology>
    </subcellularLocation>
</comment>
<dbReference type="GO" id="GO:0006355">
    <property type="term" value="P:regulation of DNA-templated transcription"/>
    <property type="evidence" value="ECO:0007669"/>
    <property type="project" value="InterPro"/>
</dbReference>
<dbReference type="InterPro" id="IPR000014">
    <property type="entry name" value="PAS"/>
</dbReference>
<evidence type="ECO:0000256" key="5">
    <source>
        <dbReference type="ARBA" id="ARBA00022519"/>
    </source>
</evidence>
<keyword evidence="12 17" id="KW-1133">Transmembrane helix</keyword>
<dbReference type="SUPFAM" id="SSF47384">
    <property type="entry name" value="Homodimeric domain of signal transducing histidine kinase"/>
    <property type="match status" value="1"/>
</dbReference>
<dbReference type="NCBIfam" id="TIGR00229">
    <property type="entry name" value="sensory_box"/>
    <property type="match status" value="1"/>
</dbReference>
<dbReference type="InterPro" id="IPR029151">
    <property type="entry name" value="Sensor-like_sf"/>
</dbReference>
<feature type="domain" description="PAC" evidence="20">
    <location>
        <begin position="427"/>
        <end position="477"/>
    </location>
</feature>
<dbReference type="SUPFAM" id="SSF55874">
    <property type="entry name" value="ATPase domain of HSP90 chaperone/DNA topoisomerase II/histidine kinase"/>
    <property type="match status" value="1"/>
</dbReference>
<feature type="coiled-coil region" evidence="16">
    <location>
        <begin position="468"/>
        <end position="517"/>
    </location>
</feature>
<evidence type="ECO:0000313" key="22">
    <source>
        <dbReference type="Proteomes" id="UP000186895"/>
    </source>
</evidence>
<protein>
    <recommendedName>
        <fullName evidence="15">C4-dicarboxylate transport sensor protein DctB</fullName>
        <ecNumber evidence="3">2.7.13.3</ecNumber>
    </recommendedName>
</protein>
<dbReference type="InterPro" id="IPR005467">
    <property type="entry name" value="His_kinase_dom"/>
</dbReference>
<reference evidence="22" key="1">
    <citation type="submission" date="2017-01" db="EMBL/GenBank/DDBJ databases">
        <authorList>
            <person name="Varghese N."/>
            <person name="Submissions S."/>
        </authorList>
    </citation>
    <scope>NUCLEOTIDE SEQUENCE [LARGE SCALE GENOMIC DNA]</scope>
    <source>
        <strain evidence="22">DSM 7027</strain>
    </source>
</reference>
<dbReference type="SUPFAM" id="SSF103190">
    <property type="entry name" value="Sensory domain-like"/>
    <property type="match status" value="1"/>
</dbReference>
<dbReference type="EC" id="2.7.13.3" evidence="3"/>
<evidence type="ECO:0000256" key="6">
    <source>
        <dbReference type="ARBA" id="ARBA00022553"/>
    </source>
</evidence>
<keyword evidence="11" id="KW-0067">ATP-binding</keyword>
<dbReference type="InterPro" id="IPR003594">
    <property type="entry name" value="HATPase_dom"/>
</dbReference>
<dbReference type="SMART" id="SM00388">
    <property type="entry name" value="HisKA"/>
    <property type="match status" value="1"/>
</dbReference>
<proteinExistence type="predicted"/>
<dbReference type="SMART" id="SM00387">
    <property type="entry name" value="HATPase_c"/>
    <property type="match status" value="1"/>
</dbReference>
<dbReference type="SUPFAM" id="SSF55785">
    <property type="entry name" value="PYP-like sensor domain (PAS domain)"/>
    <property type="match status" value="1"/>
</dbReference>
<dbReference type="GO" id="GO:0005886">
    <property type="term" value="C:plasma membrane"/>
    <property type="evidence" value="ECO:0007669"/>
    <property type="project" value="UniProtKB-SubCell"/>
</dbReference>
<dbReference type="Pfam" id="PF00512">
    <property type="entry name" value="HisKA"/>
    <property type="match status" value="1"/>
</dbReference>
<evidence type="ECO:0000259" key="18">
    <source>
        <dbReference type="PROSITE" id="PS50109"/>
    </source>
</evidence>
<dbReference type="CDD" id="cd00130">
    <property type="entry name" value="PAS"/>
    <property type="match status" value="1"/>
</dbReference>
<evidence type="ECO:0000256" key="12">
    <source>
        <dbReference type="ARBA" id="ARBA00022989"/>
    </source>
</evidence>
<evidence type="ECO:0000256" key="7">
    <source>
        <dbReference type="ARBA" id="ARBA00022679"/>
    </source>
</evidence>
<name>A0A1N6VZ75_9GAMM</name>
<evidence type="ECO:0000256" key="13">
    <source>
        <dbReference type="ARBA" id="ARBA00023012"/>
    </source>
</evidence>
<dbReference type="InterPro" id="IPR003661">
    <property type="entry name" value="HisK_dim/P_dom"/>
</dbReference>
<sequence>MRLGKLRRYRPLSLLLGVVLFLIVMMQVAYLSRQQALEELQQQAVANMGRYVLSVQQKLDRYKDLPQVMASHSRLRDALAEPGDAGRIDRANRYLQQITDVVGATDSYLMGPDGVTLASSNWDKEKSFVGLNFSFRPYFQDALAGRAGRYFALGTTSRKRGYYFSWPVQQQDEVTGVVVVKIDLHEIEQDWNDPLQDIAVTDEDGIIVIATRPEWKFHALRQLSQVDLQRIVGSLRYLDHPLAALEVVRRERLEGDAELITLLEGERISGKALDGLTTSEYLLVQRPVPGTGLNVSIMARLTSVNEAVLQAMVLAAFVYIALVLLVLFLQARWRIGRERRAFQRRELNALAERERQVSAIITNTHAGLITLDSQGRVESVNPTAEKLFGISAESIRDYAFTELIRPEEHEACERVIGAASCRDMPELTLESSGVRADGSHFPIELTIGCMALAGDRHFIVTVHDMTERKQYEDELQRAREALETRVEERTSDLRRTNDRLLEEMQQHRSTQNELIQTAKLAVLGQLAAGINHELNQPLTAIRNYADNAAAFLKLNKPERVEVNLQEIAGLTERMAKIIHPLKEFSRQSSDQPGPTSLKAVRDGAMSMMYGRLDKSGVELNWPELNDIYVLGDTLRLEQVLVNLLSNALQAMAQSPVKRIDVTLEQAEGLVRLKLHDTGPGIAADDMQRVFEPFFTTKQRGEGLGLGLSISHRIMENLGGRLSVANHPQGGALFTLELPAVAEREYKEMP</sequence>
<dbReference type="SMART" id="SM00091">
    <property type="entry name" value="PAS"/>
    <property type="match status" value="1"/>
</dbReference>
<dbReference type="Gene3D" id="6.10.250.3020">
    <property type="match status" value="1"/>
</dbReference>
<dbReference type="PRINTS" id="PR00344">
    <property type="entry name" value="BCTRLSENSOR"/>
</dbReference>
<dbReference type="EMBL" id="FTMN01000009">
    <property type="protein sequence ID" value="SIQ83159.1"/>
    <property type="molecule type" value="Genomic_DNA"/>
</dbReference>
<evidence type="ECO:0000256" key="9">
    <source>
        <dbReference type="ARBA" id="ARBA00022741"/>
    </source>
</evidence>
<keyword evidence="8 17" id="KW-0812">Transmembrane</keyword>
<evidence type="ECO:0000259" key="20">
    <source>
        <dbReference type="PROSITE" id="PS50113"/>
    </source>
</evidence>
<dbReference type="Pfam" id="PF02518">
    <property type="entry name" value="HATPase_c"/>
    <property type="match status" value="1"/>
</dbReference>
<evidence type="ECO:0000256" key="4">
    <source>
        <dbReference type="ARBA" id="ARBA00022475"/>
    </source>
</evidence>
<dbReference type="Gene3D" id="1.10.287.130">
    <property type="match status" value="1"/>
</dbReference>
<dbReference type="GO" id="GO:0005524">
    <property type="term" value="F:ATP binding"/>
    <property type="evidence" value="ECO:0007669"/>
    <property type="project" value="UniProtKB-KW"/>
</dbReference>
<dbReference type="PROSITE" id="PS50109">
    <property type="entry name" value="HIS_KIN"/>
    <property type="match status" value="1"/>
</dbReference>
<keyword evidence="4" id="KW-1003">Cell membrane</keyword>
<keyword evidence="14 17" id="KW-0472">Membrane</keyword>
<keyword evidence="6" id="KW-0597">Phosphoprotein</keyword>
<keyword evidence="5" id="KW-0997">Cell inner membrane</keyword>
<dbReference type="CDD" id="cd12914">
    <property type="entry name" value="PDC1_DGC_like"/>
    <property type="match status" value="1"/>
</dbReference>
<dbReference type="Pfam" id="PF00989">
    <property type="entry name" value="PAS"/>
    <property type="match status" value="1"/>
</dbReference>
<evidence type="ECO:0000256" key="16">
    <source>
        <dbReference type="SAM" id="Coils"/>
    </source>
</evidence>
<dbReference type="InterPro" id="IPR036097">
    <property type="entry name" value="HisK_dim/P_sf"/>
</dbReference>
<dbReference type="PANTHER" id="PTHR43065:SF46">
    <property type="entry name" value="C4-DICARBOXYLATE TRANSPORT SENSOR PROTEIN DCTB"/>
    <property type="match status" value="1"/>
</dbReference>
<dbReference type="InterPro" id="IPR004358">
    <property type="entry name" value="Sig_transdc_His_kin-like_C"/>
</dbReference>
<evidence type="ECO:0000259" key="19">
    <source>
        <dbReference type="PROSITE" id="PS50112"/>
    </source>
</evidence>
<dbReference type="AlphaFoldDB" id="A0A1N6VZ75"/>
<dbReference type="CDD" id="cd00082">
    <property type="entry name" value="HisKA"/>
    <property type="match status" value="1"/>
</dbReference>
<dbReference type="STRING" id="49186.SAMN05421647_109208"/>
<keyword evidence="7" id="KW-0808">Transferase</keyword>
<gene>
    <name evidence="21" type="ORF">SAMN05421647_109208</name>
</gene>
<dbReference type="Gene3D" id="3.30.450.20">
    <property type="entry name" value="PAS domain"/>
    <property type="match status" value="3"/>
</dbReference>
<dbReference type="FunFam" id="3.30.450.20:FF:000127">
    <property type="entry name" value="C4-dicarboxylate transport sensor protein"/>
    <property type="match status" value="1"/>
</dbReference>
<dbReference type="InterPro" id="IPR036890">
    <property type="entry name" value="HATPase_C_sf"/>
</dbReference>
<dbReference type="PANTHER" id="PTHR43065">
    <property type="entry name" value="SENSOR HISTIDINE KINASE"/>
    <property type="match status" value="1"/>
</dbReference>
<evidence type="ECO:0000256" key="17">
    <source>
        <dbReference type="SAM" id="Phobius"/>
    </source>
</evidence>
<dbReference type="InterPro" id="IPR000700">
    <property type="entry name" value="PAS-assoc_C"/>
</dbReference>
<evidence type="ECO:0000256" key="14">
    <source>
        <dbReference type="ARBA" id="ARBA00023136"/>
    </source>
</evidence>